<gene>
    <name evidence="1" type="primary">unc-89</name>
    <name evidence="1" type="ORF">SPIL2461_LOCUS9059</name>
</gene>
<evidence type="ECO:0000313" key="1">
    <source>
        <dbReference type="EMBL" id="CAE7373265.1"/>
    </source>
</evidence>
<dbReference type="EMBL" id="CAJNIZ010015458">
    <property type="protein sequence ID" value="CAE7373265.1"/>
    <property type="molecule type" value="Genomic_DNA"/>
</dbReference>
<dbReference type="Proteomes" id="UP000649617">
    <property type="component" value="Unassembled WGS sequence"/>
</dbReference>
<keyword evidence="2" id="KW-1185">Reference proteome</keyword>
<dbReference type="AlphaFoldDB" id="A0A812QBW9"/>
<evidence type="ECO:0000313" key="2">
    <source>
        <dbReference type="Proteomes" id="UP000649617"/>
    </source>
</evidence>
<organism evidence="1 2">
    <name type="scientific">Symbiodinium pilosum</name>
    <name type="common">Dinoflagellate</name>
    <dbReference type="NCBI Taxonomy" id="2952"/>
    <lineage>
        <taxon>Eukaryota</taxon>
        <taxon>Sar</taxon>
        <taxon>Alveolata</taxon>
        <taxon>Dinophyceae</taxon>
        <taxon>Suessiales</taxon>
        <taxon>Symbiodiniaceae</taxon>
        <taxon>Symbiodinium</taxon>
    </lineage>
</organism>
<feature type="non-terminal residue" evidence="1">
    <location>
        <position position="81"/>
    </location>
</feature>
<comment type="caution">
    <text evidence="1">The sequence shown here is derived from an EMBL/GenBank/DDBJ whole genome shotgun (WGS) entry which is preliminary data.</text>
</comment>
<feature type="non-terminal residue" evidence="1">
    <location>
        <position position="1"/>
    </location>
</feature>
<proteinExistence type="predicted"/>
<accession>A0A812QBW9</accession>
<name>A0A812QBW9_SYMPI</name>
<sequence>LLSAAASRKVPVQEQRTHSINESLDIMSQAGSRRLLFEELREIMGLIEELCPQDTGEVARPTVKTLADALPGAATRLRPFQ</sequence>
<reference evidence="1" key="1">
    <citation type="submission" date="2021-02" db="EMBL/GenBank/DDBJ databases">
        <authorList>
            <person name="Dougan E. K."/>
            <person name="Rhodes N."/>
            <person name="Thang M."/>
            <person name="Chan C."/>
        </authorList>
    </citation>
    <scope>NUCLEOTIDE SEQUENCE</scope>
</reference>
<protein>
    <submittedName>
        <fullName evidence="1">Unc-89 protein</fullName>
    </submittedName>
</protein>